<reference evidence="3" key="1">
    <citation type="journal article" date="2019" name="Int. J. Syst. Evol. Microbiol.">
        <title>The Global Catalogue of Microorganisms (GCM) 10K type strain sequencing project: providing services to taxonomists for standard genome sequencing and annotation.</title>
        <authorList>
            <consortium name="The Broad Institute Genomics Platform"/>
            <consortium name="The Broad Institute Genome Sequencing Center for Infectious Disease"/>
            <person name="Wu L."/>
            <person name="Ma J."/>
        </authorList>
    </citation>
    <scope>NUCLEOTIDE SEQUENCE [LARGE SCALE GENOMIC DNA]</scope>
    <source>
        <strain evidence="3">CGMCC 1.12766</strain>
    </source>
</reference>
<accession>A0ABQ1XTE4</accession>
<organism evidence="2 3">
    <name type="scientific">Glycocaulis albus</name>
    <dbReference type="NCBI Taxonomy" id="1382801"/>
    <lineage>
        <taxon>Bacteria</taxon>
        <taxon>Pseudomonadati</taxon>
        <taxon>Pseudomonadota</taxon>
        <taxon>Alphaproteobacteria</taxon>
        <taxon>Maricaulales</taxon>
        <taxon>Maricaulaceae</taxon>
        <taxon>Glycocaulis</taxon>
    </lineage>
</organism>
<keyword evidence="1" id="KW-0812">Transmembrane</keyword>
<feature type="transmembrane region" description="Helical" evidence="1">
    <location>
        <begin position="117"/>
        <end position="134"/>
    </location>
</feature>
<keyword evidence="3" id="KW-1185">Reference proteome</keyword>
<dbReference type="Proteomes" id="UP000648722">
    <property type="component" value="Unassembled WGS sequence"/>
</dbReference>
<proteinExistence type="predicted"/>
<sequence length="135" mass="14897">MEILGINLIAWVLATVGFMAVGFVWYGPLFGKAWMELNGFTRESFEGVNMTLTMVKGVINSAVMAAFIGYVLAEVVAVTLVDHLIWAVLLWLGFSATTQALSHIWERQPLKLTLIHWSNNLVGFLLAGLIFGLIV</sequence>
<name>A0ABQ1XTE4_9PROT</name>
<evidence type="ECO:0000256" key="1">
    <source>
        <dbReference type="SAM" id="Phobius"/>
    </source>
</evidence>
<keyword evidence="1" id="KW-1133">Transmembrane helix</keyword>
<keyword evidence="1" id="KW-0472">Membrane</keyword>
<dbReference type="EMBL" id="BMFS01000007">
    <property type="protein sequence ID" value="GGH02358.1"/>
    <property type="molecule type" value="Genomic_DNA"/>
</dbReference>
<evidence type="ECO:0000313" key="2">
    <source>
        <dbReference type="EMBL" id="GGH02358.1"/>
    </source>
</evidence>
<dbReference type="InterPro" id="IPR013879">
    <property type="entry name" value="DUF1761"/>
</dbReference>
<protein>
    <recommendedName>
        <fullName evidence="4">DUF1761 domain-containing protein</fullName>
    </recommendedName>
</protein>
<feature type="transmembrane region" description="Helical" evidence="1">
    <location>
        <begin position="47"/>
        <end position="72"/>
    </location>
</feature>
<dbReference type="Pfam" id="PF08570">
    <property type="entry name" value="DUF1761"/>
    <property type="match status" value="1"/>
</dbReference>
<feature type="transmembrane region" description="Helical" evidence="1">
    <location>
        <begin position="84"/>
        <end position="105"/>
    </location>
</feature>
<evidence type="ECO:0008006" key="4">
    <source>
        <dbReference type="Google" id="ProtNLM"/>
    </source>
</evidence>
<feature type="transmembrane region" description="Helical" evidence="1">
    <location>
        <begin position="6"/>
        <end position="26"/>
    </location>
</feature>
<gene>
    <name evidence="2" type="ORF">GCM10007420_18230</name>
</gene>
<evidence type="ECO:0000313" key="3">
    <source>
        <dbReference type="Proteomes" id="UP000648722"/>
    </source>
</evidence>
<dbReference type="RefSeq" id="WP_188452261.1">
    <property type="nucleotide sequence ID" value="NZ_BMFS01000007.1"/>
</dbReference>
<comment type="caution">
    <text evidence="2">The sequence shown here is derived from an EMBL/GenBank/DDBJ whole genome shotgun (WGS) entry which is preliminary data.</text>
</comment>